<dbReference type="EMBL" id="CP020906">
    <property type="protein sequence ID" value="ARQ08994.1"/>
    <property type="molecule type" value="Genomic_DNA"/>
</dbReference>
<evidence type="ECO:0000256" key="5">
    <source>
        <dbReference type="ARBA" id="ARBA00023237"/>
    </source>
</evidence>
<sequence length="270" mass="28906">MFHRSVVSISFIIAFSSFAPAAAQDSGQHFWSGDWYLNVGVAGFSAPKFEGASRNEFKFSPLISVGRQGAGPRFSSRNDNPSFALIDKGAFRAGIVGKFVPERDADDDHDLKGMKKVKWGAEVGGFAEVYPTDFLRARAEVRQGVRSHDGVVADLAVDAFTDIAPDLQLSGGPRATFATSGYYDAYYGVSAKHAAASGLDPYKPSSGIQSYGAGAALTWKATENLSASSFLEYKRLAGPAADSSLVRDRGSKNQLLIGVSATYKFNFSLQ</sequence>
<evidence type="ECO:0000256" key="6">
    <source>
        <dbReference type="SAM" id="SignalP"/>
    </source>
</evidence>
<dbReference type="RefSeq" id="WP_011424242.1">
    <property type="nucleotide sequence ID" value="NZ_CP020906.1"/>
</dbReference>
<dbReference type="GO" id="GO:0009279">
    <property type="term" value="C:cell outer membrane"/>
    <property type="evidence" value="ECO:0007669"/>
    <property type="project" value="UniProtKB-SubCell"/>
</dbReference>
<dbReference type="Pfam" id="PF06629">
    <property type="entry name" value="MipA"/>
    <property type="match status" value="1"/>
</dbReference>
<proteinExistence type="inferred from homology"/>
<protein>
    <submittedName>
        <fullName evidence="7">MltA-interacting MipA family protein</fullName>
    </submittedName>
</protein>
<comment type="similarity">
    <text evidence="2">Belongs to the MipA/OmpV family.</text>
</comment>
<dbReference type="AlphaFoldDB" id="A0AAN1BD34"/>
<organism evidence="7 8">
    <name type="scientific">Rhizobium etli</name>
    <dbReference type="NCBI Taxonomy" id="29449"/>
    <lineage>
        <taxon>Bacteria</taxon>
        <taxon>Pseudomonadati</taxon>
        <taxon>Pseudomonadota</taxon>
        <taxon>Alphaproteobacteria</taxon>
        <taxon>Hyphomicrobiales</taxon>
        <taxon>Rhizobiaceae</taxon>
        <taxon>Rhizobium/Agrobacterium group</taxon>
        <taxon>Rhizobium</taxon>
    </lineage>
</organism>
<dbReference type="PANTHER" id="PTHR38776:SF1">
    <property type="entry name" value="MLTA-INTERACTING PROTEIN-RELATED"/>
    <property type="match status" value="1"/>
</dbReference>
<keyword evidence="4" id="KW-0472">Membrane</keyword>
<evidence type="ECO:0000256" key="1">
    <source>
        <dbReference type="ARBA" id="ARBA00004442"/>
    </source>
</evidence>
<dbReference type="InterPro" id="IPR010583">
    <property type="entry name" value="MipA"/>
</dbReference>
<gene>
    <name evidence="7" type="ORF">NXC12_CH00914</name>
</gene>
<evidence type="ECO:0000256" key="3">
    <source>
        <dbReference type="ARBA" id="ARBA00022729"/>
    </source>
</evidence>
<dbReference type="PANTHER" id="PTHR38776">
    <property type="entry name" value="MLTA-INTERACTING PROTEIN-RELATED"/>
    <property type="match status" value="1"/>
</dbReference>
<feature type="chain" id="PRO_5043020536" evidence="6">
    <location>
        <begin position="22"/>
        <end position="270"/>
    </location>
</feature>
<accession>A0AAN1BD34</accession>
<reference evidence="7 8" key="1">
    <citation type="submission" date="2017-04" db="EMBL/GenBank/DDBJ databases">
        <title>Complete genome sequences of Rhizobium genomic linages associated to common bean (phaseolus vulgaris).</title>
        <authorList>
            <person name="Santamaria R.I."/>
            <person name="Bustos P."/>
            <person name="Perez-Carrascal O."/>
            <person name="Martinez-Flores I."/>
            <person name="Juarez S."/>
            <person name="Lozano L."/>
            <person name="Miranda F."/>
            <person name="Vinuesa P."/>
            <person name="Martinez-Romero E."/>
            <person name="Cevallos M.A."/>
            <person name="Romero D."/>
            <person name="Davila G."/>
            <person name="Gonzalez V."/>
        </authorList>
    </citation>
    <scope>NUCLEOTIDE SEQUENCE [LARGE SCALE GENOMIC DNA]</scope>
    <source>
        <strain evidence="7 8">NXC12</strain>
    </source>
</reference>
<name>A0AAN1BD34_RHIET</name>
<comment type="subcellular location">
    <subcellularLocation>
        <location evidence="1">Cell outer membrane</location>
    </subcellularLocation>
</comment>
<feature type="signal peptide" evidence="6">
    <location>
        <begin position="1"/>
        <end position="21"/>
    </location>
</feature>
<evidence type="ECO:0000313" key="8">
    <source>
        <dbReference type="Proteomes" id="UP000194159"/>
    </source>
</evidence>
<keyword evidence="3 6" id="KW-0732">Signal</keyword>
<evidence type="ECO:0000256" key="2">
    <source>
        <dbReference type="ARBA" id="ARBA00005722"/>
    </source>
</evidence>
<evidence type="ECO:0000313" key="7">
    <source>
        <dbReference type="EMBL" id="ARQ08994.1"/>
    </source>
</evidence>
<dbReference type="Proteomes" id="UP000194159">
    <property type="component" value="Chromosome"/>
</dbReference>
<evidence type="ECO:0000256" key="4">
    <source>
        <dbReference type="ARBA" id="ARBA00023136"/>
    </source>
</evidence>
<keyword evidence="5" id="KW-0998">Cell outer membrane</keyword>